<sequence>MEIVKLDNDGTVTVKMTAAEAKEVRDDLGGIAFTLVTKSGDKLHSLLECVTPNQRTSRARPTFPGGGF</sequence>
<accession>A0ABX7TKN7</accession>
<gene>
    <name evidence="1" type="ORF">S1361_06235</name>
</gene>
<evidence type="ECO:0000313" key="2">
    <source>
        <dbReference type="Proteomes" id="UP000663908"/>
    </source>
</evidence>
<dbReference type="EMBL" id="CP071839">
    <property type="protein sequence ID" value="QTD96942.1"/>
    <property type="molecule type" value="Genomic_DNA"/>
</dbReference>
<keyword evidence="2" id="KW-1185">Reference proteome</keyword>
<dbReference type="RefSeq" id="WP_208030835.1">
    <property type="nucleotide sequence ID" value="NZ_CP071839.1"/>
</dbReference>
<name>A0ABX7TKN7_STRCY</name>
<reference evidence="1 2" key="1">
    <citation type="submission" date="2021-03" db="EMBL/GenBank/DDBJ databases">
        <title>Complete genome sequence of Streptomyces cyanogenus S136, producer of anticancer angucycline landomycin A.</title>
        <authorList>
            <person name="Hrab P."/>
            <person name="Ruckert C."/>
            <person name="Busche T."/>
            <person name="Ostash I."/>
            <person name="Kalinowski J."/>
            <person name="Fedorenko V."/>
            <person name="Yushchuk O."/>
            <person name="Ostash B."/>
        </authorList>
    </citation>
    <scope>NUCLEOTIDE SEQUENCE [LARGE SCALE GENOMIC DNA]</scope>
    <source>
        <strain evidence="1 2">S136</strain>
    </source>
</reference>
<evidence type="ECO:0000313" key="1">
    <source>
        <dbReference type="EMBL" id="QTD96942.1"/>
    </source>
</evidence>
<dbReference type="Proteomes" id="UP000663908">
    <property type="component" value="Chromosome"/>
</dbReference>
<protein>
    <submittedName>
        <fullName evidence="1">Uncharacterized protein</fullName>
    </submittedName>
</protein>
<organism evidence="1 2">
    <name type="scientific">Streptomyces cyanogenus</name>
    <dbReference type="NCBI Taxonomy" id="80860"/>
    <lineage>
        <taxon>Bacteria</taxon>
        <taxon>Bacillati</taxon>
        <taxon>Actinomycetota</taxon>
        <taxon>Actinomycetes</taxon>
        <taxon>Kitasatosporales</taxon>
        <taxon>Streptomycetaceae</taxon>
        <taxon>Streptomyces</taxon>
    </lineage>
</organism>
<proteinExistence type="predicted"/>